<evidence type="ECO:0000256" key="8">
    <source>
        <dbReference type="ARBA" id="ARBA00023136"/>
    </source>
</evidence>
<evidence type="ECO:0000256" key="9">
    <source>
        <dbReference type="ARBA" id="ARBA00056455"/>
    </source>
</evidence>
<dbReference type="PANTHER" id="PTHR19139:SF291">
    <property type="entry name" value="AQUAPORIN"/>
    <property type="match status" value="1"/>
</dbReference>
<dbReference type="InterPro" id="IPR000425">
    <property type="entry name" value="MIP"/>
</dbReference>
<evidence type="ECO:0000256" key="2">
    <source>
        <dbReference type="ARBA" id="ARBA00006175"/>
    </source>
</evidence>
<dbReference type="GO" id="GO:0005886">
    <property type="term" value="C:plasma membrane"/>
    <property type="evidence" value="ECO:0007669"/>
    <property type="project" value="TreeGrafter"/>
</dbReference>
<reference evidence="12" key="1">
    <citation type="submission" date="2022-01" db="EMBL/GenBank/DDBJ databases">
        <authorList>
            <person name="King R."/>
        </authorList>
    </citation>
    <scope>NUCLEOTIDE SEQUENCE</scope>
</reference>
<comment type="subunit">
    <text evidence="3">Homotetramer.</text>
</comment>
<feature type="transmembrane region" description="Helical" evidence="11">
    <location>
        <begin position="154"/>
        <end position="174"/>
    </location>
</feature>
<evidence type="ECO:0000256" key="7">
    <source>
        <dbReference type="ARBA" id="ARBA00022989"/>
    </source>
</evidence>
<organism evidence="12 13">
    <name type="scientific">Phaedon cochleariae</name>
    <name type="common">Mustard beetle</name>
    <dbReference type="NCBI Taxonomy" id="80249"/>
    <lineage>
        <taxon>Eukaryota</taxon>
        <taxon>Metazoa</taxon>
        <taxon>Ecdysozoa</taxon>
        <taxon>Arthropoda</taxon>
        <taxon>Hexapoda</taxon>
        <taxon>Insecta</taxon>
        <taxon>Pterygota</taxon>
        <taxon>Neoptera</taxon>
        <taxon>Endopterygota</taxon>
        <taxon>Coleoptera</taxon>
        <taxon>Polyphaga</taxon>
        <taxon>Cucujiformia</taxon>
        <taxon>Chrysomeloidea</taxon>
        <taxon>Chrysomelidae</taxon>
        <taxon>Chrysomelinae</taxon>
        <taxon>Chrysomelini</taxon>
        <taxon>Phaedon</taxon>
    </lineage>
</organism>
<dbReference type="GO" id="GO:0015250">
    <property type="term" value="F:water channel activity"/>
    <property type="evidence" value="ECO:0007669"/>
    <property type="project" value="UniProtKB-ARBA"/>
</dbReference>
<evidence type="ECO:0008006" key="14">
    <source>
        <dbReference type="Google" id="ProtNLM"/>
    </source>
</evidence>
<dbReference type="Proteomes" id="UP001153737">
    <property type="component" value="Chromosome 8"/>
</dbReference>
<evidence type="ECO:0000313" key="12">
    <source>
        <dbReference type="EMBL" id="CAH1180240.1"/>
    </source>
</evidence>
<feature type="transmembrane region" description="Helical" evidence="11">
    <location>
        <begin position="186"/>
        <end position="206"/>
    </location>
</feature>
<dbReference type="PANTHER" id="PTHR19139">
    <property type="entry name" value="AQUAPORIN TRANSPORTER"/>
    <property type="match status" value="1"/>
</dbReference>
<dbReference type="InterPro" id="IPR034294">
    <property type="entry name" value="Aquaporin_transptr"/>
</dbReference>
<comment type="similarity">
    <text evidence="2 10">Belongs to the MIP/aquaporin (TC 1.A.8) family.</text>
</comment>
<evidence type="ECO:0000313" key="13">
    <source>
        <dbReference type="Proteomes" id="UP001153737"/>
    </source>
</evidence>
<dbReference type="InterPro" id="IPR023271">
    <property type="entry name" value="Aquaporin-like"/>
</dbReference>
<keyword evidence="13" id="KW-1185">Reference proteome</keyword>
<dbReference type="NCBIfam" id="TIGR00861">
    <property type="entry name" value="MIP"/>
    <property type="match status" value="1"/>
</dbReference>
<dbReference type="EMBL" id="OU896714">
    <property type="protein sequence ID" value="CAH1180240.1"/>
    <property type="molecule type" value="Genomic_DNA"/>
</dbReference>
<accession>A0A9P0DTA3</accession>
<evidence type="ECO:0000256" key="1">
    <source>
        <dbReference type="ARBA" id="ARBA00004141"/>
    </source>
</evidence>
<evidence type="ECO:0000256" key="10">
    <source>
        <dbReference type="RuleBase" id="RU000477"/>
    </source>
</evidence>
<feature type="transmembrane region" description="Helical" evidence="11">
    <location>
        <begin position="37"/>
        <end position="58"/>
    </location>
</feature>
<evidence type="ECO:0000256" key="6">
    <source>
        <dbReference type="ARBA" id="ARBA00022737"/>
    </source>
</evidence>
<keyword evidence="7 11" id="KW-1133">Transmembrane helix</keyword>
<dbReference type="PROSITE" id="PS00221">
    <property type="entry name" value="MIP"/>
    <property type="match status" value="1"/>
</dbReference>
<keyword evidence="8 11" id="KW-0472">Membrane</keyword>
<dbReference type="Gene3D" id="1.20.1080.10">
    <property type="entry name" value="Glycerol uptake facilitator protein"/>
    <property type="match status" value="1"/>
</dbReference>
<feature type="transmembrane region" description="Helical" evidence="11">
    <location>
        <begin position="109"/>
        <end position="134"/>
    </location>
</feature>
<evidence type="ECO:0000256" key="5">
    <source>
        <dbReference type="ARBA" id="ARBA00022692"/>
    </source>
</evidence>
<dbReference type="SUPFAM" id="SSF81338">
    <property type="entry name" value="Aquaporin-like"/>
    <property type="match status" value="1"/>
</dbReference>
<dbReference type="PRINTS" id="PR00783">
    <property type="entry name" value="MINTRINSICP"/>
</dbReference>
<keyword evidence="5 10" id="KW-0812">Transmembrane</keyword>
<dbReference type="GO" id="GO:0048878">
    <property type="term" value="P:chemical homeostasis"/>
    <property type="evidence" value="ECO:0007669"/>
    <property type="project" value="UniProtKB-ARBA"/>
</dbReference>
<comment type="function">
    <text evidence="9">Forms a water-specific channel.</text>
</comment>
<comment type="subcellular location">
    <subcellularLocation>
        <location evidence="1">Membrane</location>
        <topology evidence="1">Multi-pass membrane protein</topology>
    </subcellularLocation>
</comment>
<evidence type="ECO:0000256" key="11">
    <source>
        <dbReference type="SAM" id="Phobius"/>
    </source>
</evidence>
<keyword evidence="6" id="KW-0677">Repeat</keyword>
<evidence type="ECO:0000256" key="3">
    <source>
        <dbReference type="ARBA" id="ARBA00011881"/>
    </source>
</evidence>
<dbReference type="CDD" id="cd00333">
    <property type="entry name" value="MIP"/>
    <property type="match status" value="1"/>
</dbReference>
<dbReference type="InterPro" id="IPR022357">
    <property type="entry name" value="MIP_CS"/>
</dbReference>
<dbReference type="AlphaFoldDB" id="A0A9P0DTA3"/>
<protein>
    <recommendedName>
        <fullName evidence="14">Aquaporin AQPAe.a</fullName>
    </recommendedName>
</protein>
<evidence type="ECO:0000256" key="4">
    <source>
        <dbReference type="ARBA" id="ARBA00022448"/>
    </source>
</evidence>
<feature type="transmembrane region" description="Helical" evidence="11">
    <location>
        <begin position="228"/>
        <end position="248"/>
    </location>
</feature>
<dbReference type="Pfam" id="PF00230">
    <property type="entry name" value="MIP"/>
    <property type="match status" value="1"/>
</dbReference>
<proteinExistence type="inferred from homology"/>
<keyword evidence="4 10" id="KW-0813">Transport</keyword>
<reference evidence="12" key="2">
    <citation type="submission" date="2022-10" db="EMBL/GenBank/DDBJ databases">
        <authorList>
            <consortium name="ENA_rothamsted_submissions"/>
            <consortium name="culmorum"/>
            <person name="King R."/>
        </authorList>
    </citation>
    <scope>NUCLEOTIDE SEQUENCE</scope>
</reference>
<dbReference type="OrthoDB" id="6677380at2759"/>
<gene>
    <name evidence="12" type="ORF">PHAECO_LOCUS11508</name>
</gene>
<sequence length="261" mass="27924">MKNFLANCDSFINSGSTADNILGVSEITELNSLWKMLVAECLGTLFLVVIGCGSCIALKQPAEYVNYVQVALAFGLTVATMAQAIGHVSGCHINPAITVSFFVTGNIKLLRAIFFIVVQCVGAIGGSALLKLITPEEKSGNLGLTVVSENVTPVQAMLIEALLTFLLVFLVQSVCDSRREDIHGSAPLAIGLAVTAAHLTGIQYTGSSINPARTFGPAVIGNSWEHHWVYWVGPILGGIVAGLVYKLFFRVRKEESESYNF</sequence>
<feature type="transmembrane region" description="Helical" evidence="11">
    <location>
        <begin position="64"/>
        <end position="88"/>
    </location>
</feature>
<dbReference type="FunFam" id="1.20.1080.10:FF:000009">
    <property type="entry name" value="aquaporin-4 isoform X1"/>
    <property type="match status" value="1"/>
</dbReference>
<name>A0A9P0DTA3_PHACE</name>